<dbReference type="InterPro" id="IPR005861">
    <property type="entry name" value="HisP_aminotrans"/>
</dbReference>
<dbReference type="Pfam" id="PF00155">
    <property type="entry name" value="Aminotran_1_2"/>
    <property type="match status" value="1"/>
</dbReference>
<dbReference type="CDD" id="cd00609">
    <property type="entry name" value="AAT_like"/>
    <property type="match status" value="1"/>
</dbReference>
<dbReference type="InterPro" id="IPR015422">
    <property type="entry name" value="PyrdxlP-dep_Trfase_small"/>
</dbReference>
<dbReference type="HAMAP" id="MF_01023">
    <property type="entry name" value="HisC_aminotrans_2"/>
    <property type="match status" value="1"/>
</dbReference>
<gene>
    <name evidence="9" type="ORF">METZ01_LOCUS166378</name>
</gene>
<dbReference type="InterPro" id="IPR015421">
    <property type="entry name" value="PyrdxlP-dep_Trfase_major"/>
</dbReference>
<dbReference type="GO" id="GO:0030170">
    <property type="term" value="F:pyridoxal phosphate binding"/>
    <property type="evidence" value="ECO:0007669"/>
    <property type="project" value="InterPro"/>
</dbReference>
<evidence type="ECO:0000256" key="1">
    <source>
        <dbReference type="ARBA" id="ARBA00001933"/>
    </source>
</evidence>
<comment type="cofactor">
    <cofactor evidence="1">
        <name>pyridoxal 5'-phosphate</name>
        <dbReference type="ChEBI" id="CHEBI:597326"/>
    </cofactor>
</comment>
<dbReference type="PANTHER" id="PTHR42885:SF2">
    <property type="entry name" value="HISTIDINOL-PHOSPHATE AMINOTRANSFERASE"/>
    <property type="match status" value="1"/>
</dbReference>
<reference evidence="9" key="1">
    <citation type="submission" date="2018-05" db="EMBL/GenBank/DDBJ databases">
        <authorList>
            <person name="Lanie J.A."/>
            <person name="Ng W.-L."/>
            <person name="Kazmierczak K.M."/>
            <person name="Andrzejewski T.M."/>
            <person name="Davidsen T.M."/>
            <person name="Wayne K.J."/>
            <person name="Tettelin H."/>
            <person name="Glass J.I."/>
            <person name="Rusch D."/>
            <person name="Podicherti R."/>
            <person name="Tsui H.-C.T."/>
            <person name="Winkler M.E."/>
        </authorList>
    </citation>
    <scope>NUCLEOTIDE SEQUENCE</scope>
</reference>
<evidence type="ECO:0000313" key="9">
    <source>
        <dbReference type="EMBL" id="SVB13524.1"/>
    </source>
</evidence>
<evidence type="ECO:0000259" key="8">
    <source>
        <dbReference type="Pfam" id="PF00155"/>
    </source>
</evidence>
<evidence type="ECO:0000256" key="4">
    <source>
        <dbReference type="ARBA" id="ARBA00022679"/>
    </source>
</evidence>
<keyword evidence="6" id="KW-0368">Histidine biosynthesis</keyword>
<keyword evidence="2" id="KW-0032">Aminotransferase</keyword>
<dbReference type="Gene3D" id="3.90.1150.10">
    <property type="entry name" value="Aspartate Aminotransferase, domain 1"/>
    <property type="match status" value="1"/>
</dbReference>
<keyword evidence="3" id="KW-0028">Amino-acid biosynthesis</keyword>
<evidence type="ECO:0000256" key="6">
    <source>
        <dbReference type="ARBA" id="ARBA00023102"/>
    </source>
</evidence>
<name>A0A382BIM3_9ZZZZ</name>
<evidence type="ECO:0000256" key="7">
    <source>
        <dbReference type="ARBA" id="ARBA00029440"/>
    </source>
</evidence>
<feature type="domain" description="Aminotransferase class I/classII large" evidence="8">
    <location>
        <begin position="29"/>
        <end position="349"/>
    </location>
</feature>
<dbReference type="InterPro" id="IPR004839">
    <property type="entry name" value="Aminotransferase_I/II_large"/>
</dbReference>
<comment type="pathway">
    <text evidence="7">Amino-acid biosynthesis.</text>
</comment>
<dbReference type="EMBL" id="UINC01029941">
    <property type="protein sequence ID" value="SVB13524.1"/>
    <property type="molecule type" value="Genomic_DNA"/>
</dbReference>
<proteinExistence type="inferred from homology"/>
<dbReference type="InterPro" id="IPR015424">
    <property type="entry name" value="PyrdxlP-dep_Trfase"/>
</dbReference>
<protein>
    <recommendedName>
        <fullName evidence="8">Aminotransferase class I/classII large domain-containing protein</fullName>
    </recommendedName>
</protein>
<organism evidence="9">
    <name type="scientific">marine metagenome</name>
    <dbReference type="NCBI Taxonomy" id="408172"/>
    <lineage>
        <taxon>unclassified sequences</taxon>
        <taxon>metagenomes</taxon>
        <taxon>ecological metagenomes</taxon>
    </lineage>
</organism>
<keyword evidence="4" id="KW-0808">Transferase</keyword>
<evidence type="ECO:0000256" key="2">
    <source>
        <dbReference type="ARBA" id="ARBA00022576"/>
    </source>
</evidence>
<dbReference type="NCBIfam" id="TIGR01141">
    <property type="entry name" value="hisC"/>
    <property type="match status" value="1"/>
</dbReference>
<accession>A0A382BIM3</accession>
<evidence type="ECO:0000256" key="3">
    <source>
        <dbReference type="ARBA" id="ARBA00022605"/>
    </source>
</evidence>
<dbReference type="AlphaFoldDB" id="A0A382BIM3"/>
<dbReference type="Gene3D" id="3.40.640.10">
    <property type="entry name" value="Type I PLP-dependent aspartate aminotransferase-like (Major domain)"/>
    <property type="match status" value="1"/>
</dbReference>
<evidence type="ECO:0000256" key="5">
    <source>
        <dbReference type="ARBA" id="ARBA00022898"/>
    </source>
</evidence>
<dbReference type="PANTHER" id="PTHR42885">
    <property type="entry name" value="HISTIDINOL-PHOSPHATE AMINOTRANSFERASE-RELATED"/>
    <property type="match status" value="1"/>
</dbReference>
<dbReference type="SUPFAM" id="SSF53383">
    <property type="entry name" value="PLP-dependent transferases"/>
    <property type="match status" value="1"/>
</dbReference>
<keyword evidence="5" id="KW-0663">Pyridoxal phosphate</keyword>
<dbReference type="GO" id="GO:0004400">
    <property type="term" value="F:histidinol-phosphate transaminase activity"/>
    <property type="evidence" value="ECO:0007669"/>
    <property type="project" value="InterPro"/>
</dbReference>
<dbReference type="GO" id="GO:0000105">
    <property type="term" value="P:L-histidine biosynthetic process"/>
    <property type="evidence" value="ECO:0007669"/>
    <property type="project" value="UniProtKB-KW"/>
</dbReference>
<sequence length="359" mass="40849">MSSVDLAKLIKENVRSLKPYAVENIQSEIKLHANESPFPPSKELHELFITSLKKFQLNRYPDPDSKNLKQSIAKRLGANTEQLIIGNGSDEIILLLLQVFCNEGDTIIIPDPTFAMYALISQSLGVKAINVPLNSDWDINASQILETAEKNRSRLIFLSYPNNPTGNCFSETEVRTVIEEFNGIVVMDEAYYDFSQKSFVREIKKHNNIVVLRSFSKIGLAAMRVGFGVADSLIIQEINKVRLPYNSNMLSQSFAEHLIKNFEQVQTQINYILDERSRLISELKNIELITVFPTDSNFFLFQTEYPAEELFYHLLYNGILVRNLSSHPKLNNCLRVTIGNKTENDRFISEVKNYVGGNG</sequence>